<reference evidence="2" key="1">
    <citation type="journal article" date="2020" name="Stud. Mycol.">
        <title>101 Dothideomycetes genomes: a test case for predicting lifestyles and emergence of pathogens.</title>
        <authorList>
            <person name="Haridas S."/>
            <person name="Albert R."/>
            <person name="Binder M."/>
            <person name="Bloem J."/>
            <person name="Labutti K."/>
            <person name="Salamov A."/>
            <person name="Andreopoulos B."/>
            <person name="Baker S."/>
            <person name="Barry K."/>
            <person name="Bills G."/>
            <person name="Bluhm B."/>
            <person name="Cannon C."/>
            <person name="Castanera R."/>
            <person name="Culley D."/>
            <person name="Daum C."/>
            <person name="Ezra D."/>
            <person name="Gonzalez J."/>
            <person name="Henrissat B."/>
            <person name="Kuo A."/>
            <person name="Liang C."/>
            <person name="Lipzen A."/>
            <person name="Lutzoni F."/>
            <person name="Magnuson J."/>
            <person name="Mondo S."/>
            <person name="Nolan M."/>
            <person name="Ohm R."/>
            <person name="Pangilinan J."/>
            <person name="Park H.-J."/>
            <person name="Ramirez L."/>
            <person name="Alfaro M."/>
            <person name="Sun H."/>
            <person name="Tritt A."/>
            <person name="Yoshinaga Y."/>
            <person name="Zwiers L.-H."/>
            <person name="Turgeon B."/>
            <person name="Goodwin S."/>
            <person name="Spatafora J."/>
            <person name="Crous P."/>
            <person name="Grigoriev I."/>
        </authorList>
    </citation>
    <scope>NUCLEOTIDE SEQUENCE</scope>
    <source>
        <strain evidence="2">CBS 473.64</strain>
    </source>
</reference>
<feature type="region of interest" description="Disordered" evidence="1">
    <location>
        <begin position="1"/>
        <end position="38"/>
    </location>
</feature>
<keyword evidence="3" id="KW-1185">Reference proteome</keyword>
<gene>
    <name evidence="2" type="ORF">P280DRAFT_523159</name>
</gene>
<name>A0A6A6RIS0_9PLEO</name>
<dbReference type="AlphaFoldDB" id="A0A6A6RIS0"/>
<protein>
    <submittedName>
        <fullName evidence="2">Uncharacterized protein</fullName>
    </submittedName>
</protein>
<dbReference type="EMBL" id="MU006807">
    <property type="protein sequence ID" value="KAF2635439.1"/>
    <property type="molecule type" value="Genomic_DNA"/>
</dbReference>
<dbReference type="Proteomes" id="UP000799753">
    <property type="component" value="Unassembled WGS sequence"/>
</dbReference>
<dbReference type="OrthoDB" id="3687991at2759"/>
<accession>A0A6A6RIS0</accession>
<sequence>MAPKRKASNLSSNPTPAPKRTKKDVASTLVPNGPRVNAKKGVKNESLLHMLCTETKTGEIKELHFKKLVHANVNWDNADHIAKINSWRNQLYGRAGLKAKTVTLWHDKEEAYIELTYHLLVMEAAHNGLMIPKSRGILENFNNFFRGKVFQDADGVDHEPRTERKHNAFVSKVNRAVEKIKPRLESMLLGKSGDYFTPKIDEDNLDAYMKLLEGAPIYCNKKNMDEVFTWKVGREIASTTPYIDEWQTVLMEMLRKDPNSLLYDSANDPPQVDVEDEPNNHMGAIDSPGKVIVPADAADEDGNTSFIDTSIFSVTAGTDSDGDSELSDVDDLEIERLAAEKAKHDVLLKNKVDIVPHEIVDAVINEPCDITKVKMVDAVKKEAVDSPIDDTFKLADKTSLHKPPRFVAVEEEVAAILSEMKNGSLVADRLPVGNATPVTASATNPPVDNATSDTASDTFGGDGTYQAVGLGTGTTE</sequence>
<evidence type="ECO:0000313" key="2">
    <source>
        <dbReference type="EMBL" id="KAF2635439.1"/>
    </source>
</evidence>
<proteinExistence type="predicted"/>
<evidence type="ECO:0000256" key="1">
    <source>
        <dbReference type="SAM" id="MobiDB-lite"/>
    </source>
</evidence>
<feature type="compositionally biased region" description="Polar residues" evidence="1">
    <location>
        <begin position="437"/>
        <end position="457"/>
    </location>
</feature>
<evidence type="ECO:0000313" key="3">
    <source>
        <dbReference type="Proteomes" id="UP000799753"/>
    </source>
</evidence>
<organism evidence="2 3">
    <name type="scientific">Massarina eburnea CBS 473.64</name>
    <dbReference type="NCBI Taxonomy" id="1395130"/>
    <lineage>
        <taxon>Eukaryota</taxon>
        <taxon>Fungi</taxon>
        <taxon>Dikarya</taxon>
        <taxon>Ascomycota</taxon>
        <taxon>Pezizomycotina</taxon>
        <taxon>Dothideomycetes</taxon>
        <taxon>Pleosporomycetidae</taxon>
        <taxon>Pleosporales</taxon>
        <taxon>Massarineae</taxon>
        <taxon>Massarinaceae</taxon>
        <taxon>Massarina</taxon>
    </lineage>
</organism>
<feature type="region of interest" description="Disordered" evidence="1">
    <location>
        <begin position="437"/>
        <end position="476"/>
    </location>
</feature>